<organism evidence="1">
    <name type="scientific">marine sediment metagenome</name>
    <dbReference type="NCBI Taxonomy" id="412755"/>
    <lineage>
        <taxon>unclassified sequences</taxon>
        <taxon>metagenomes</taxon>
        <taxon>ecological metagenomes</taxon>
    </lineage>
</organism>
<accession>X0V8V0</accession>
<feature type="non-terminal residue" evidence="1">
    <location>
        <position position="53"/>
    </location>
</feature>
<reference evidence="1" key="1">
    <citation type="journal article" date="2014" name="Front. Microbiol.">
        <title>High frequency of phylogenetically diverse reductive dehalogenase-homologous genes in deep subseafloor sedimentary metagenomes.</title>
        <authorList>
            <person name="Kawai M."/>
            <person name="Futagami T."/>
            <person name="Toyoda A."/>
            <person name="Takaki Y."/>
            <person name="Nishi S."/>
            <person name="Hori S."/>
            <person name="Arai W."/>
            <person name="Tsubouchi T."/>
            <person name="Morono Y."/>
            <person name="Uchiyama I."/>
            <person name="Ito T."/>
            <person name="Fujiyama A."/>
            <person name="Inagaki F."/>
            <person name="Takami H."/>
        </authorList>
    </citation>
    <scope>NUCLEOTIDE SEQUENCE</scope>
    <source>
        <strain evidence="1">Expedition CK06-06</strain>
    </source>
</reference>
<evidence type="ECO:0000313" key="1">
    <source>
        <dbReference type="EMBL" id="GAG07787.1"/>
    </source>
</evidence>
<protein>
    <submittedName>
        <fullName evidence="1">Uncharacterized protein</fullName>
    </submittedName>
</protein>
<proteinExistence type="predicted"/>
<gene>
    <name evidence="1" type="ORF">S01H1_40657</name>
</gene>
<comment type="caution">
    <text evidence="1">The sequence shown here is derived from an EMBL/GenBank/DDBJ whole genome shotgun (WGS) entry which is preliminary data.</text>
</comment>
<sequence length="53" mass="6277">MFKTYVNYIKTKEDLGDFHIKTTERNAEMYFKIPEKIVDIIKTSETTKFGSLI</sequence>
<dbReference type="AlphaFoldDB" id="X0V8V0"/>
<name>X0V8V0_9ZZZZ</name>
<dbReference type="EMBL" id="BARS01025755">
    <property type="protein sequence ID" value="GAG07787.1"/>
    <property type="molecule type" value="Genomic_DNA"/>
</dbReference>